<keyword evidence="4 7" id="KW-0255">Endonuclease</keyword>
<dbReference type="HAMAP" id="MF_00009">
    <property type="entry name" value="Endoribonucl_YbeY"/>
    <property type="match status" value="1"/>
</dbReference>
<feature type="binding site" evidence="7">
    <location>
        <position position="115"/>
    </location>
    <ligand>
        <name>Zn(2+)</name>
        <dbReference type="ChEBI" id="CHEBI:29105"/>
        <note>catalytic</note>
    </ligand>
</feature>
<dbReference type="NCBIfam" id="TIGR00043">
    <property type="entry name" value="rRNA maturation RNase YbeY"/>
    <property type="match status" value="1"/>
</dbReference>
<dbReference type="GO" id="GO:0008270">
    <property type="term" value="F:zinc ion binding"/>
    <property type="evidence" value="ECO:0007669"/>
    <property type="project" value="UniProtKB-UniRule"/>
</dbReference>
<keyword evidence="9" id="KW-1185">Reference proteome</keyword>
<evidence type="ECO:0000256" key="2">
    <source>
        <dbReference type="ARBA" id="ARBA00022722"/>
    </source>
</evidence>
<reference evidence="9" key="1">
    <citation type="submission" date="2016-10" db="EMBL/GenBank/DDBJ databases">
        <authorList>
            <person name="Varghese N."/>
            <person name="Submissions S."/>
        </authorList>
    </citation>
    <scope>NUCLEOTIDE SEQUENCE [LARGE SCALE GENOMIC DNA]</scope>
    <source>
        <strain evidence="9">DSM 24729</strain>
    </source>
</reference>
<keyword evidence="7" id="KW-0963">Cytoplasm</keyword>
<evidence type="ECO:0000313" key="9">
    <source>
        <dbReference type="Proteomes" id="UP000182114"/>
    </source>
</evidence>
<evidence type="ECO:0000256" key="3">
    <source>
        <dbReference type="ARBA" id="ARBA00022723"/>
    </source>
</evidence>
<dbReference type="GO" id="GO:0004222">
    <property type="term" value="F:metalloendopeptidase activity"/>
    <property type="evidence" value="ECO:0007669"/>
    <property type="project" value="InterPro"/>
</dbReference>
<dbReference type="GO" id="GO:0005737">
    <property type="term" value="C:cytoplasm"/>
    <property type="evidence" value="ECO:0007669"/>
    <property type="project" value="UniProtKB-SubCell"/>
</dbReference>
<dbReference type="Gene3D" id="3.40.390.30">
    <property type="entry name" value="Metalloproteases ('zincins'), catalytic domain"/>
    <property type="match status" value="1"/>
</dbReference>
<organism evidence="8 9">
    <name type="scientific">Cellulophaga baltica</name>
    <dbReference type="NCBI Taxonomy" id="76594"/>
    <lineage>
        <taxon>Bacteria</taxon>
        <taxon>Pseudomonadati</taxon>
        <taxon>Bacteroidota</taxon>
        <taxon>Flavobacteriia</taxon>
        <taxon>Flavobacteriales</taxon>
        <taxon>Flavobacteriaceae</taxon>
        <taxon>Cellulophaga</taxon>
    </lineage>
</organism>
<accession>A0A1G7FKQ7</accession>
<keyword evidence="2 7" id="KW-0540">Nuclease</keyword>
<dbReference type="eggNOG" id="COG0319">
    <property type="taxonomic scope" value="Bacteria"/>
</dbReference>
<keyword evidence="7" id="KW-0698">rRNA processing</keyword>
<dbReference type="GO" id="GO:0004521">
    <property type="term" value="F:RNA endonuclease activity"/>
    <property type="evidence" value="ECO:0007669"/>
    <property type="project" value="UniProtKB-UniRule"/>
</dbReference>
<keyword evidence="7" id="KW-0690">Ribosome biogenesis</keyword>
<proteinExistence type="inferred from homology"/>
<comment type="cofactor">
    <cofactor evidence="7">
        <name>Zn(2+)</name>
        <dbReference type="ChEBI" id="CHEBI:29105"/>
    </cofactor>
    <text evidence="7">Binds 1 zinc ion.</text>
</comment>
<dbReference type="Proteomes" id="UP000182114">
    <property type="component" value="Unassembled WGS sequence"/>
</dbReference>
<evidence type="ECO:0000256" key="6">
    <source>
        <dbReference type="ARBA" id="ARBA00022833"/>
    </source>
</evidence>
<gene>
    <name evidence="7" type="primary">ybeY</name>
    <name evidence="8" type="ORF">SAMN04487992_103328</name>
</gene>
<dbReference type="PROSITE" id="PS01306">
    <property type="entry name" value="UPF0054"/>
    <property type="match status" value="1"/>
</dbReference>
<protein>
    <recommendedName>
        <fullName evidence="7">Endoribonuclease YbeY</fullName>
        <ecNumber evidence="7">3.1.-.-</ecNumber>
    </recommendedName>
</protein>
<keyword evidence="5 7" id="KW-0378">Hydrolase</keyword>
<evidence type="ECO:0000313" key="8">
    <source>
        <dbReference type="EMBL" id="SDE76420.1"/>
    </source>
</evidence>
<dbReference type="Pfam" id="PF02130">
    <property type="entry name" value="YbeY"/>
    <property type="match status" value="1"/>
</dbReference>
<feature type="binding site" evidence="7">
    <location>
        <position position="109"/>
    </location>
    <ligand>
        <name>Zn(2+)</name>
        <dbReference type="ChEBI" id="CHEBI:29105"/>
        <note>catalytic</note>
    </ligand>
</feature>
<comment type="function">
    <text evidence="7">Single strand-specific metallo-endoribonuclease involved in late-stage 70S ribosome quality control and in maturation of the 3' terminus of the 16S rRNA.</text>
</comment>
<evidence type="ECO:0000256" key="4">
    <source>
        <dbReference type="ARBA" id="ARBA00022759"/>
    </source>
</evidence>
<sequence length="139" mass="16395">MIEFNYELDFELTNEPYYIDWLTRVIDSEGKSLGTLSYIFCDDAYLLDINMKYLNHDTYTDIVTFDYCEGDTISGDLFISIDRVLENAKEYNVDFLEELHRVMSHGVLHLAGYNDKTVMDAALMRKKEEEKIKLFHVEH</sequence>
<comment type="subcellular location">
    <subcellularLocation>
        <location evidence="7">Cytoplasm</location>
    </subcellularLocation>
</comment>
<keyword evidence="6 7" id="KW-0862">Zinc</keyword>
<dbReference type="RefSeq" id="WP_074537885.1">
    <property type="nucleotide sequence ID" value="NZ_FNBD01000003.1"/>
</dbReference>
<name>A0A1G7FKQ7_9FLAO</name>
<dbReference type="PANTHER" id="PTHR46986">
    <property type="entry name" value="ENDORIBONUCLEASE YBEY, CHLOROPLASTIC"/>
    <property type="match status" value="1"/>
</dbReference>
<dbReference type="SUPFAM" id="SSF55486">
    <property type="entry name" value="Metalloproteases ('zincins'), catalytic domain"/>
    <property type="match status" value="1"/>
</dbReference>
<evidence type="ECO:0000256" key="7">
    <source>
        <dbReference type="HAMAP-Rule" id="MF_00009"/>
    </source>
</evidence>
<dbReference type="GO" id="GO:0006364">
    <property type="term" value="P:rRNA processing"/>
    <property type="evidence" value="ECO:0007669"/>
    <property type="project" value="UniProtKB-UniRule"/>
</dbReference>
<evidence type="ECO:0000256" key="1">
    <source>
        <dbReference type="ARBA" id="ARBA00010875"/>
    </source>
</evidence>
<dbReference type="EC" id="3.1.-.-" evidence="7"/>
<feature type="binding site" evidence="7">
    <location>
        <position position="105"/>
    </location>
    <ligand>
        <name>Zn(2+)</name>
        <dbReference type="ChEBI" id="CHEBI:29105"/>
        <note>catalytic</note>
    </ligand>
</feature>
<dbReference type="InterPro" id="IPR023091">
    <property type="entry name" value="MetalPrtase_cat_dom_sf_prd"/>
</dbReference>
<dbReference type="AlphaFoldDB" id="A0A1G7FKQ7"/>
<keyword evidence="3 7" id="KW-0479">Metal-binding</keyword>
<dbReference type="InterPro" id="IPR020549">
    <property type="entry name" value="YbeY_CS"/>
</dbReference>
<evidence type="ECO:0000256" key="5">
    <source>
        <dbReference type="ARBA" id="ARBA00022801"/>
    </source>
</evidence>
<dbReference type="PANTHER" id="PTHR46986:SF1">
    <property type="entry name" value="ENDORIBONUCLEASE YBEY, CHLOROPLASTIC"/>
    <property type="match status" value="1"/>
</dbReference>
<comment type="similarity">
    <text evidence="1 7">Belongs to the endoribonuclease YbeY family.</text>
</comment>
<dbReference type="InterPro" id="IPR002036">
    <property type="entry name" value="YbeY"/>
</dbReference>
<dbReference type="EMBL" id="FNBD01000003">
    <property type="protein sequence ID" value="SDE76420.1"/>
    <property type="molecule type" value="Genomic_DNA"/>
</dbReference>